<reference evidence="2 3" key="1">
    <citation type="submission" date="2016-11" db="EMBL/GenBank/DDBJ databases">
        <authorList>
            <person name="Jaros S."/>
            <person name="Januszkiewicz K."/>
            <person name="Wedrychowicz H."/>
        </authorList>
    </citation>
    <scope>NUCLEOTIDE SEQUENCE [LARGE SCALE GENOMIC DNA]</scope>
    <source>
        <strain evidence="2 3">DSM 18119</strain>
    </source>
</reference>
<name>A0A1M5CF91_9BACT</name>
<feature type="domain" description="DUF6876" evidence="1">
    <location>
        <begin position="7"/>
        <end position="117"/>
    </location>
</feature>
<dbReference type="AlphaFoldDB" id="A0A1M5CF91"/>
<sequence length="117" mass="14022">MNYGYINVNDTLKNYTNSQSWHRHILGMFYSDGIKGMCEIFQCYWLLNMIVNYQNELEKEEFQLWSFYKLDDGSAILICEDGYFNILRLQEIPYTDIEANEAKIWVEFNLILLPSEH</sequence>
<proteinExistence type="predicted"/>
<keyword evidence="3" id="KW-1185">Reference proteome</keyword>
<evidence type="ECO:0000313" key="3">
    <source>
        <dbReference type="Proteomes" id="UP000184048"/>
    </source>
</evidence>
<evidence type="ECO:0000259" key="1">
    <source>
        <dbReference type="Pfam" id="PF21781"/>
    </source>
</evidence>
<dbReference type="RefSeq" id="WP_072836063.1">
    <property type="nucleotide sequence ID" value="NZ_FQUU01000012.1"/>
</dbReference>
<dbReference type="Pfam" id="PF21781">
    <property type="entry name" value="DUF6876"/>
    <property type="match status" value="1"/>
</dbReference>
<dbReference type="InterPro" id="IPR049241">
    <property type="entry name" value="DUF6876"/>
</dbReference>
<accession>A0A1M5CF91</accession>
<protein>
    <recommendedName>
        <fullName evidence="1">DUF6876 domain-containing protein</fullName>
    </recommendedName>
</protein>
<dbReference type="EMBL" id="FQUU01000012">
    <property type="protein sequence ID" value="SHF53413.1"/>
    <property type="molecule type" value="Genomic_DNA"/>
</dbReference>
<evidence type="ECO:0000313" key="2">
    <source>
        <dbReference type="EMBL" id="SHF53413.1"/>
    </source>
</evidence>
<dbReference type="Proteomes" id="UP000184048">
    <property type="component" value="Unassembled WGS sequence"/>
</dbReference>
<gene>
    <name evidence="2" type="ORF">SAMN02745131_02917</name>
</gene>
<organism evidence="2 3">
    <name type="scientific">Flavisolibacter ginsengisoli DSM 18119</name>
    <dbReference type="NCBI Taxonomy" id="1121884"/>
    <lineage>
        <taxon>Bacteria</taxon>
        <taxon>Pseudomonadati</taxon>
        <taxon>Bacteroidota</taxon>
        <taxon>Chitinophagia</taxon>
        <taxon>Chitinophagales</taxon>
        <taxon>Chitinophagaceae</taxon>
        <taxon>Flavisolibacter</taxon>
    </lineage>
</organism>